<accession>G4NRL4</accession>
<reference evidence="1 2" key="1">
    <citation type="journal article" date="2012" name="J. Bacteriol.">
        <title>Whole-genome sequences of Bacillus subtilis and close relatives.</title>
        <authorList>
            <person name="Earl A.M."/>
            <person name="Eppinger M."/>
            <person name="Fricke W.F."/>
            <person name="Rosovitz M.J."/>
            <person name="Rasko D.A."/>
            <person name="Daugherty S."/>
            <person name="Losick R."/>
            <person name="Kolter R."/>
            <person name="Ravel J."/>
        </authorList>
    </citation>
    <scope>NUCLEOTIDE SEQUENCE [LARGE SCALE GENOMIC DNA]</scope>
    <source>
        <strain evidence="2">DSM 15029 / JCM 12233 / NBRC 101239 / NRRL B-23049 / TU-B-10</strain>
    </source>
</reference>
<dbReference type="KEGG" id="bst:GYO_1268"/>
<gene>
    <name evidence="1" type="ordered locus">GYO_1268</name>
</gene>
<sequence>MFIVPLFQNIIEEVFVMQFVPAFDKDKPALSKKAGQITKATAHHGR</sequence>
<keyword evidence="1" id="KW-0675">Receptor</keyword>
<protein>
    <submittedName>
        <fullName evidence="1">Endoplasmic reticulum receptor</fullName>
    </submittedName>
</protein>
<dbReference type="EMBL" id="CP002905">
    <property type="protein sequence ID" value="AEP85924.1"/>
    <property type="molecule type" value="Genomic_DNA"/>
</dbReference>
<keyword evidence="2" id="KW-1185">Reference proteome</keyword>
<dbReference type="AlphaFoldDB" id="G4NRL4"/>
<name>G4NRL4_BACS4</name>
<evidence type="ECO:0000313" key="2">
    <source>
        <dbReference type="Proteomes" id="UP000002651"/>
    </source>
</evidence>
<organism evidence="1 2">
    <name type="scientific">Bacillus spizizenii (strain DSM 15029 / JCM 12233 / NBRC 101239 / NRRL B-23049 / TU-B-10)</name>
    <name type="common">Bacillus subtilis subsp. spizizenii</name>
    <dbReference type="NCBI Taxonomy" id="1052585"/>
    <lineage>
        <taxon>Bacteria</taxon>
        <taxon>Bacillati</taxon>
        <taxon>Bacillota</taxon>
        <taxon>Bacilli</taxon>
        <taxon>Bacillales</taxon>
        <taxon>Bacillaceae</taxon>
        <taxon>Bacillus</taxon>
    </lineage>
</organism>
<dbReference type="Proteomes" id="UP000002651">
    <property type="component" value="Chromosome"/>
</dbReference>
<evidence type="ECO:0000313" key="1">
    <source>
        <dbReference type="EMBL" id="AEP85924.1"/>
    </source>
</evidence>
<dbReference type="HOGENOM" id="CLU_3324641_0_0_9"/>
<proteinExistence type="predicted"/>